<sequence length="218" mass="23771">MRTTSRPARIAVRALALAAAGVLVAAPSASAANQGIVNPGFEDGSSAAWGEVSVDDWYVRGMWGHLITDDAAYPAHSGTWKARLGGYGYRGPIGHRIVQDVTIPAYRVPVLSFWMKSDYAGVGHRLTVEAVTEDGTRTPLYTRYNAAGSAGGYEQATVTLPDAFYSGTTRKVSLEFTHWEEGGNTTPFLIDDVSLEYRYKIYKPIVDLPRFPFKPFSS</sequence>
<accession>A0AAU8K414</accession>
<gene>
    <name evidence="2" type="ORF">ABWK59_29685</name>
</gene>
<proteinExistence type="predicted"/>
<dbReference type="KEGG" id="kcm:ABWK59_29685"/>
<dbReference type="AlphaFoldDB" id="A0AAU8K414"/>
<feature type="signal peptide" evidence="1">
    <location>
        <begin position="1"/>
        <end position="31"/>
    </location>
</feature>
<dbReference type="SUPFAM" id="SSF49785">
    <property type="entry name" value="Galactose-binding domain-like"/>
    <property type="match status" value="1"/>
</dbReference>
<evidence type="ECO:0000313" key="2">
    <source>
        <dbReference type="EMBL" id="XCM82786.1"/>
    </source>
</evidence>
<reference evidence="2" key="1">
    <citation type="submission" date="2024-06" db="EMBL/GenBank/DDBJ databases">
        <title>The genome sequences of Kitasatospora sp. strain HUAS MG31.</title>
        <authorList>
            <person name="Mo P."/>
        </authorList>
    </citation>
    <scope>NUCLEOTIDE SEQUENCE</scope>
    <source>
        <strain evidence="2">HUAS MG31</strain>
    </source>
</reference>
<protein>
    <submittedName>
        <fullName evidence="2">Uncharacterized protein</fullName>
    </submittedName>
</protein>
<name>A0AAU8K414_9ACTN</name>
<dbReference type="Gene3D" id="2.60.120.260">
    <property type="entry name" value="Galactose-binding domain-like"/>
    <property type="match status" value="1"/>
</dbReference>
<keyword evidence="1" id="KW-0732">Signal</keyword>
<dbReference type="EMBL" id="CP159872">
    <property type="protein sequence ID" value="XCM82786.1"/>
    <property type="molecule type" value="Genomic_DNA"/>
</dbReference>
<evidence type="ECO:0000256" key="1">
    <source>
        <dbReference type="SAM" id="SignalP"/>
    </source>
</evidence>
<organism evidence="2">
    <name type="scientific">Kitasatospora camelliae</name>
    <dbReference type="NCBI Taxonomy" id="3156397"/>
    <lineage>
        <taxon>Bacteria</taxon>
        <taxon>Bacillati</taxon>
        <taxon>Actinomycetota</taxon>
        <taxon>Actinomycetes</taxon>
        <taxon>Kitasatosporales</taxon>
        <taxon>Streptomycetaceae</taxon>
        <taxon>Kitasatospora</taxon>
    </lineage>
</organism>
<dbReference type="RefSeq" id="WP_354643721.1">
    <property type="nucleotide sequence ID" value="NZ_CP159872.1"/>
</dbReference>
<feature type="chain" id="PRO_5043661362" evidence="1">
    <location>
        <begin position="32"/>
        <end position="218"/>
    </location>
</feature>
<dbReference type="InterPro" id="IPR008979">
    <property type="entry name" value="Galactose-bd-like_sf"/>
</dbReference>